<evidence type="ECO:0000256" key="3">
    <source>
        <dbReference type="ARBA" id="ARBA00022475"/>
    </source>
</evidence>
<feature type="transmembrane region" description="Helical" evidence="9">
    <location>
        <begin position="418"/>
        <end position="438"/>
    </location>
</feature>
<dbReference type="InterPro" id="IPR011701">
    <property type="entry name" value="MFS"/>
</dbReference>
<dbReference type="GO" id="GO:0005886">
    <property type="term" value="C:plasma membrane"/>
    <property type="evidence" value="ECO:0007669"/>
    <property type="project" value="UniProtKB-SubCell"/>
</dbReference>
<evidence type="ECO:0000256" key="8">
    <source>
        <dbReference type="SAM" id="MobiDB-lite"/>
    </source>
</evidence>
<dbReference type="GO" id="GO:0022857">
    <property type="term" value="F:transmembrane transporter activity"/>
    <property type="evidence" value="ECO:0007669"/>
    <property type="project" value="InterPro"/>
</dbReference>
<keyword evidence="3" id="KW-1003">Cell membrane</keyword>
<dbReference type="SUPFAM" id="SSF103473">
    <property type="entry name" value="MFS general substrate transporter"/>
    <property type="match status" value="1"/>
</dbReference>
<reference evidence="12" key="1">
    <citation type="submission" date="2020-02" db="EMBL/GenBank/DDBJ databases">
        <title>Streptomyces sp. ASO4wet.</title>
        <authorList>
            <person name="Risdian C."/>
            <person name="Landwehr W."/>
            <person name="Schupp P."/>
            <person name="Wink J."/>
        </authorList>
    </citation>
    <scope>NUCLEOTIDE SEQUENCE [LARGE SCALE GENOMIC DNA]</scope>
    <source>
        <strain evidence="12">ASO4wet</strain>
    </source>
</reference>
<dbReference type="PRINTS" id="PR01036">
    <property type="entry name" value="TCRTETB"/>
</dbReference>
<feature type="transmembrane region" description="Helical" evidence="9">
    <location>
        <begin position="154"/>
        <end position="177"/>
    </location>
</feature>
<feature type="domain" description="Major facilitator superfamily (MFS) profile" evidence="10">
    <location>
        <begin position="28"/>
        <end position="468"/>
    </location>
</feature>
<name>A0A7T1T3G4_9ACTN</name>
<dbReference type="AlphaFoldDB" id="A0A7T1T3G4"/>
<dbReference type="PANTHER" id="PTHR42718:SF40">
    <property type="entry name" value="METHYLENOMYCIN A RESISTANCE PROTEIN"/>
    <property type="match status" value="1"/>
</dbReference>
<feature type="transmembrane region" description="Helical" evidence="9">
    <location>
        <begin position="215"/>
        <end position="233"/>
    </location>
</feature>
<dbReference type="InterPro" id="IPR004638">
    <property type="entry name" value="EmrB-like"/>
</dbReference>
<evidence type="ECO:0000256" key="5">
    <source>
        <dbReference type="ARBA" id="ARBA00022989"/>
    </source>
</evidence>
<keyword evidence="2" id="KW-0813">Transport</keyword>
<dbReference type="Gene3D" id="1.20.1250.20">
    <property type="entry name" value="MFS general substrate transporter like domains"/>
    <property type="match status" value="1"/>
</dbReference>
<dbReference type="PANTHER" id="PTHR42718">
    <property type="entry name" value="MAJOR FACILITATOR SUPERFAMILY MULTIDRUG TRANSPORTER MFSC"/>
    <property type="match status" value="1"/>
</dbReference>
<feature type="transmembrane region" description="Helical" evidence="9">
    <location>
        <begin position="444"/>
        <end position="464"/>
    </location>
</feature>
<feature type="region of interest" description="Disordered" evidence="8">
    <location>
        <begin position="1"/>
        <end position="20"/>
    </location>
</feature>
<dbReference type="InterPro" id="IPR020846">
    <property type="entry name" value="MFS_dom"/>
</dbReference>
<organism evidence="11 12">
    <name type="scientific">Streptomyces bathyalis</name>
    <dbReference type="NCBI Taxonomy" id="2710756"/>
    <lineage>
        <taxon>Bacteria</taxon>
        <taxon>Bacillati</taxon>
        <taxon>Actinomycetota</taxon>
        <taxon>Actinomycetes</taxon>
        <taxon>Kitasatosporales</taxon>
        <taxon>Streptomycetaceae</taxon>
        <taxon>Streptomyces</taxon>
    </lineage>
</organism>
<dbReference type="KEGG" id="sbat:G4Z16_03850"/>
<evidence type="ECO:0000256" key="2">
    <source>
        <dbReference type="ARBA" id="ARBA00022448"/>
    </source>
</evidence>
<keyword evidence="6 9" id="KW-0472">Membrane</keyword>
<evidence type="ECO:0000259" key="10">
    <source>
        <dbReference type="PROSITE" id="PS50850"/>
    </source>
</evidence>
<keyword evidence="5 9" id="KW-1133">Transmembrane helix</keyword>
<feature type="transmembrane region" description="Helical" evidence="9">
    <location>
        <begin position="70"/>
        <end position="86"/>
    </location>
</feature>
<dbReference type="EMBL" id="CP048882">
    <property type="protein sequence ID" value="QPP05668.1"/>
    <property type="molecule type" value="Genomic_DNA"/>
</dbReference>
<dbReference type="Pfam" id="PF07690">
    <property type="entry name" value="MFS_1"/>
    <property type="match status" value="1"/>
</dbReference>
<dbReference type="InterPro" id="IPR036259">
    <property type="entry name" value="MFS_trans_sf"/>
</dbReference>
<evidence type="ECO:0000256" key="9">
    <source>
        <dbReference type="SAM" id="Phobius"/>
    </source>
</evidence>
<feature type="transmembrane region" description="Helical" evidence="9">
    <location>
        <begin position="311"/>
        <end position="335"/>
    </location>
</feature>
<feature type="transmembrane region" description="Helical" evidence="9">
    <location>
        <begin position="28"/>
        <end position="50"/>
    </location>
</feature>
<dbReference type="Proteomes" id="UP000595046">
    <property type="component" value="Chromosome"/>
</dbReference>
<evidence type="ECO:0000256" key="1">
    <source>
        <dbReference type="ARBA" id="ARBA00004651"/>
    </source>
</evidence>
<feature type="transmembrane region" description="Helical" evidence="9">
    <location>
        <begin position="98"/>
        <end position="117"/>
    </location>
</feature>
<dbReference type="CDD" id="cd17321">
    <property type="entry name" value="MFS_MMR_MDR_like"/>
    <property type="match status" value="1"/>
</dbReference>
<gene>
    <name evidence="11" type="ORF">G4Z16_03850</name>
</gene>
<keyword evidence="12" id="KW-1185">Reference proteome</keyword>
<comment type="subcellular location">
    <subcellularLocation>
        <location evidence="1">Cell membrane</location>
        <topology evidence="1">Multi-pass membrane protein</topology>
    </subcellularLocation>
</comment>
<evidence type="ECO:0000256" key="7">
    <source>
        <dbReference type="ARBA" id="ARBA00023251"/>
    </source>
</evidence>
<keyword evidence="7" id="KW-0046">Antibiotic resistance</keyword>
<evidence type="ECO:0000313" key="11">
    <source>
        <dbReference type="EMBL" id="QPP05668.1"/>
    </source>
</evidence>
<protein>
    <submittedName>
        <fullName evidence="11">MFS transporter</fullName>
    </submittedName>
</protein>
<dbReference type="GO" id="GO:0046677">
    <property type="term" value="P:response to antibiotic"/>
    <property type="evidence" value="ECO:0007669"/>
    <property type="project" value="UniProtKB-KW"/>
</dbReference>
<feature type="transmembrane region" description="Helical" evidence="9">
    <location>
        <begin position="183"/>
        <end position="203"/>
    </location>
</feature>
<feature type="transmembrane region" description="Helical" evidence="9">
    <location>
        <begin position="245"/>
        <end position="261"/>
    </location>
</feature>
<feature type="transmembrane region" description="Helical" evidence="9">
    <location>
        <begin position="282"/>
        <end position="305"/>
    </location>
</feature>
<evidence type="ECO:0000313" key="12">
    <source>
        <dbReference type="Proteomes" id="UP000595046"/>
    </source>
</evidence>
<dbReference type="RefSeq" id="WP_197349184.1">
    <property type="nucleotide sequence ID" value="NZ_CP048882.1"/>
</dbReference>
<dbReference type="NCBIfam" id="TIGR00711">
    <property type="entry name" value="efflux_EmrB"/>
    <property type="match status" value="1"/>
</dbReference>
<keyword evidence="4 9" id="KW-0812">Transmembrane</keyword>
<dbReference type="PROSITE" id="PS50850">
    <property type="entry name" value="MFS"/>
    <property type="match status" value="1"/>
</dbReference>
<accession>A0A7T1T3G4</accession>
<dbReference type="Gene3D" id="1.20.1720.10">
    <property type="entry name" value="Multidrug resistance protein D"/>
    <property type="match status" value="1"/>
</dbReference>
<evidence type="ECO:0000256" key="6">
    <source>
        <dbReference type="ARBA" id="ARBA00023136"/>
    </source>
</evidence>
<evidence type="ECO:0000256" key="4">
    <source>
        <dbReference type="ARBA" id="ARBA00022692"/>
    </source>
</evidence>
<proteinExistence type="predicted"/>
<sequence>MRLKKNTLTAGGGSDGTGSQPGRTFSPALVAVCLGYFMVILDTTAVNSALPAVREDLHTGVSGLQWVVDGYMLTLAAGLLTGGALADRAGARRVFQTGLALFALSSVACGLAPQTWLLVTARLAQGAAAALSVPASLALLRASFPGRASRARAFGAWGAIAGLAAASGPIVGGLLVGHTGWRPVFFVNVPVALLAMVLTARYVPAPAPQRRPLDPWAQILGAVALASLTFALIEGGRAGHRTQVLAAGALCVAAAATFVAVERRVARPMLPLELFRDRAFAGGTLVGLLINLGFYGELFVLNLYFQQILGHSALVAGIALLPQLGMATIGSALSGRFTARAGSPRPTMLAGLLTGSAGLFGLTAAGTGSGYPLLVAPLIAVGFGMSFTMPAATTAVVEAAPAERAGLASGVINSARQTGGVIGVALLGALLHGSGASFVTGLRVSLIAAGFAFLLAAVLTACTVPRRVTGLPK</sequence>